<dbReference type="Pfam" id="PF10160">
    <property type="entry name" value="Tmemb_40"/>
    <property type="match status" value="1"/>
</dbReference>
<evidence type="ECO:0000256" key="5">
    <source>
        <dbReference type="ARBA" id="ARBA00023136"/>
    </source>
</evidence>
<evidence type="ECO:0000313" key="7">
    <source>
        <dbReference type="EMBL" id="CAH0391091.1"/>
    </source>
</evidence>
<feature type="transmembrane region" description="Helical" evidence="6">
    <location>
        <begin position="185"/>
        <end position="210"/>
    </location>
</feature>
<keyword evidence="8" id="KW-1185">Reference proteome</keyword>
<dbReference type="Proteomes" id="UP001152759">
    <property type="component" value="Chromosome 5"/>
</dbReference>
<feature type="transmembrane region" description="Helical" evidence="6">
    <location>
        <begin position="69"/>
        <end position="95"/>
    </location>
</feature>
<keyword evidence="5 6" id="KW-0472">Membrane</keyword>
<dbReference type="PANTHER" id="PTHR15876">
    <property type="entry name" value="TRANSMEMBRANE PROTEIN ADIPOCYTE-ASSOCIATED 1"/>
    <property type="match status" value="1"/>
</dbReference>
<keyword evidence="4 6" id="KW-1133">Transmembrane helix</keyword>
<accession>A0A9P0AH78</accession>
<evidence type="ECO:0000256" key="3">
    <source>
        <dbReference type="ARBA" id="ARBA00022692"/>
    </source>
</evidence>
<evidence type="ECO:0000256" key="2">
    <source>
        <dbReference type="ARBA" id="ARBA00010125"/>
    </source>
</evidence>
<feature type="transmembrane region" description="Helical" evidence="6">
    <location>
        <begin position="107"/>
        <end position="130"/>
    </location>
</feature>
<feature type="transmembrane region" description="Helical" evidence="6">
    <location>
        <begin position="142"/>
        <end position="165"/>
    </location>
</feature>
<evidence type="ECO:0000256" key="4">
    <source>
        <dbReference type="ARBA" id="ARBA00022989"/>
    </source>
</evidence>
<dbReference type="EMBL" id="OU963866">
    <property type="protein sequence ID" value="CAH0391091.1"/>
    <property type="molecule type" value="Genomic_DNA"/>
</dbReference>
<evidence type="ECO:0000256" key="1">
    <source>
        <dbReference type="ARBA" id="ARBA00004141"/>
    </source>
</evidence>
<name>A0A9P0AH78_BEMTA</name>
<comment type="similarity">
    <text evidence="2">Belongs to the UPF0359 family.</text>
</comment>
<reference evidence="7" key="1">
    <citation type="submission" date="2021-12" db="EMBL/GenBank/DDBJ databases">
        <authorList>
            <person name="King R."/>
        </authorList>
    </citation>
    <scope>NUCLEOTIDE SEQUENCE</scope>
</reference>
<proteinExistence type="inferred from homology"/>
<organism evidence="7 8">
    <name type="scientific">Bemisia tabaci</name>
    <name type="common">Sweetpotato whitefly</name>
    <name type="synonym">Aleurodes tabaci</name>
    <dbReference type="NCBI Taxonomy" id="7038"/>
    <lineage>
        <taxon>Eukaryota</taxon>
        <taxon>Metazoa</taxon>
        <taxon>Ecdysozoa</taxon>
        <taxon>Arthropoda</taxon>
        <taxon>Hexapoda</taxon>
        <taxon>Insecta</taxon>
        <taxon>Pterygota</taxon>
        <taxon>Neoptera</taxon>
        <taxon>Paraneoptera</taxon>
        <taxon>Hemiptera</taxon>
        <taxon>Sternorrhyncha</taxon>
        <taxon>Aleyrodoidea</taxon>
        <taxon>Aleyrodidae</taxon>
        <taxon>Aleyrodinae</taxon>
        <taxon>Bemisia</taxon>
    </lineage>
</organism>
<feature type="transmembrane region" description="Helical" evidence="6">
    <location>
        <begin position="260"/>
        <end position="281"/>
    </location>
</feature>
<evidence type="ECO:0000313" key="8">
    <source>
        <dbReference type="Proteomes" id="UP001152759"/>
    </source>
</evidence>
<sequence length="374" mass="41724">MDQISDANSSQTTIPENDHLCKLILYMDVPNTKIRVWDVIILVPNLIFLLFLGFRFNRAILKLRATSSPIFLAFYGLVVLNTVMSVVRCIASMLMSAAAIEGSYIDIVLWVTVRFFLLSTEMSVVVFGLAFGHLDSRSSIRYVLLTTSFISFGYSTMQGALEIFQPDKNVSFGLSDNRIFGHGGMLFWCVSSVIFTLIYMVIFILPWTKLRERLPLPAKKSFYAYVLLLMLLNLSQAVGSGLLLFNNLQGICVVDVTTCIYYTLFTPLVYVAFLSDFFSIAQSSIMFSYKAQIEDNMDDDTVSLPHQQSFSSLKTDSDYIYQGNGAYDSTQFTGGGHGNMLYSASLQSPDSITGYSLNSQTIDIPAPMKPASDK</sequence>
<dbReference type="OrthoDB" id="10027388at2759"/>
<gene>
    <name evidence="7" type="ORF">BEMITA_LOCUS9741</name>
</gene>
<keyword evidence="3 6" id="KW-0812">Transmembrane</keyword>
<dbReference type="AlphaFoldDB" id="A0A9P0AH78"/>
<evidence type="ECO:0000256" key="6">
    <source>
        <dbReference type="SAM" id="Phobius"/>
    </source>
</evidence>
<dbReference type="KEGG" id="btab:109030909"/>
<dbReference type="PANTHER" id="PTHR15876:SF8">
    <property type="entry name" value="TRANSMEMBRANE PROTEIN ADIPOCYTE-ASSOCIATED 1"/>
    <property type="match status" value="1"/>
</dbReference>
<dbReference type="GO" id="GO:0004930">
    <property type="term" value="F:G protein-coupled receptor activity"/>
    <property type="evidence" value="ECO:0007669"/>
    <property type="project" value="TreeGrafter"/>
</dbReference>
<protein>
    <recommendedName>
        <fullName evidence="9">Transmembrane protein adipocyte-associated 1 homolog</fullName>
    </recommendedName>
</protein>
<dbReference type="GO" id="GO:0005886">
    <property type="term" value="C:plasma membrane"/>
    <property type="evidence" value="ECO:0007669"/>
    <property type="project" value="TreeGrafter"/>
</dbReference>
<feature type="transmembrane region" description="Helical" evidence="6">
    <location>
        <begin position="36"/>
        <end position="57"/>
    </location>
</feature>
<feature type="transmembrane region" description="Helical" evidence="6">
    <location>
        <begin position="222"/>
        <end position="245"/>
    </location>
</feature>
<evidence type="ECO:0008006" key="9">
    <source>
        <dbReference type="Google" id="ProtNLM"/>
    </source>
</evidence>
<comment type="subcellular location">
    <subcellularLocation>
        <location evidence="1">Membrane</location>
        <topology evidence="1">Multi-pass membrane protein</topology>
    </subcellularLocation>
</comment>
<dbReference type="InterPro" id="IPR018781">
    <property type="entry name" value="TPRA1/CAND2/CAND8"/>
</dbReference>